<accession>A0A098LM83</accession>
<evidence type="ECO:0000313" key="1">
    <source>
        <dbReference type="EMBL" id="GAL87457.1"/>
    </source>
</evidence>
<dbReference type="Proteomes" id="UP000030185">
    <property type="component" value="Unassembled WGS sequence"/>
</dbReference>
<evidence type="ECO:0000313" key="2">
    <source>
        <dbReference type="Proteomes" id="UP000030185"/>
    </source>
</evidence>
<sequence length="50" mass="5645">MIIKGVAIGGTNLKIITENKVLTRKKITASLIILTHFFQNIFIRISQSIF</sequence>
<name>A0A098LM83_9BACT</name>
<comment type="caution">
    <text evidence="1">The sequence shown here is derived from an EMBL/GenBank/DDBJ whole genome shotgun (WGS) entry which is preliminary data.</text>
</comment>
<dbReference type="EMBL" id="BBLT01000013">
    <property type="protein sequence ID" value="GAL87457.1"/>
    <property type="molecule type" value="Genomic_DNA"/>
</dbReference>
<gene>
    <name evidence="1" type="ORF">MYP_4687</name>
</gene>
<proteinExistence type="predicted"/>
<dbReference type="AlphaFoldDB" id="A0A098LM83"/>
<reference evidence="1 2" key="1">
    <citation type="submission" date="2014-09" db="EMBL/GenBank/DDBJ databases">
        <title>Sporocytophaga myxococcoides PG-01 genome sequencing.</title>
        <authorList>
            <person name="Liu L."/>
            <person name="Gao P.J."/>
            <person name="Chen G.J."/>
            <person name="Wang L.S."/>
        </authorList>
    </citation>
    <scope>NUCLEOTIDE SEQUENCE [LARGE SCALE GENOMIC DNA]</scope>
    <source>
        <strain evidence="1 2">PG-01</strain>
    </source>
</reference>
<organism evidence="1 2">
    <name type="scientific">Sporocytophaga myxococcoides</name>
    <dbReference type="NCBI Taxonomy" id="153721"/>
    <lineage>
        <taxon>Bacteria</taxon>
        <taxon>Pseudomonadati</taxon>
        <taxon>Bacteroidota</taxon>
        <taxon>Cytophagia</taxon>
        <taxon>Cytophagales</taxon>
        <taxon>Cytophagaceae</taxon>
        <taxon>Sporocytophaga</taxon>
    </lineage>
</organism>
<protein>
    <submittedName>
        <fullName evidence="1">Uncharacterized protein</fullName>
    </submittedName>
</protein>
<keyword evidence="2" id="KW-1185">Reference proteome</keyword>